<dbReference type="Gene3D" id="3.30.980.20">
    <property type="entry name" value="Putative mannosyl-3-phosphoglycerate phosphatase, domain 2"/>
    <property type="match status" value="1"/>
</dbReference>
<dbReference type="GO" id="GO:0016787">
    <property type="term" value="F:hydrolase activity"/>
    <property type="evidence" value="ECO:0007669"/>
    <property type="project" value="UniProtKB-KW"/>
</dbReference>
<dbReference type="InterPro" id="IPR024197">
    <property type="entry name" value="TPP-like"/>
</dbReference>
<dbReference type="RefSeq" id="WP_301139066.1">
    <property type="nucleotide sequence ID" value="NZ_JAUHTQ010000012.1"/>
</dbReference>
<sequence>MILFTSDLDRTLIYSNTMMQTYPIAGDVVPVEHNEELIRSYMSHDSMELLKQFSKEHLFVPVTTRAVHEYERIHAIARDINPKYAITTNGGNVLIDGKPDLEWNKIVKSRLSEQSQPKEEMLRTFAKIRHESWVLGEYYVDDLFFMFRVDRELVPRGELAEFQAELAPMGWSIFLHGRKLYVLPTCLDKAYAVQYLQTFVEYDLHVAAGDSMMDYAMLLEADYGYSQTHGELYEKQPNDEKVIFLNGLGAMSTEELLRNILELNVVR</sequence>
<dbReference type="Pfam" id="PF05116">
    <property type="entry name" value="S6PP"/>
    <property type="match status" value="1"/>
</dbReference>
<keyword evidence="2" id="KW-0378">Hydrolase</keyword>
<reference evidence="2" key="1">
    <citation type="submission" date="2023-07" db="EMBL/GenBank/DDBJ databases">
        <title>Ureibacillus sp. isolated from freshwater well.</title>
        <authorList>
            <person name="Kirdat K."/>
            <person name="Bhatt A."/>
            <person name="Teware R."/>
            <person name="Bhavsar Y."/>
            <person name="Yadav A."/>
        </authorList>
    </citation>
    <scope>NUCLEOTIDE SEQUENCE</scope>
    <source>
        <strain evidence="2">BA0131</strain>
    </source>
</reference>
<feature type="domain" description="Sucrose phosphatase-like" evidence="1">
    <location>
        <begin position="3"/>
        <end position="223"/>
    </location>
</feature>
<dbReference type="InterPro" id="IPR023214">
    <property type="entry name" value="HAD_sf"/>
</dbReference>
<comment type="caution">
    <text evidence="2">The sequence shown here is derived from an EMBL/GenBank/DDBJ whole genome shotgun (WGS) entry which is preliminary data.</text>
</comment>
<protein>
    <submittedName>
        <fullName evidence="2">HAD family hydrolase</fullName>
    </submittedName>
</protein>
<dbReference type="SUPFAM" id="SSF56784">
    <property type="entry name" value="HAD-like"/>
    <property type="match status" value="1"/>
</dbReference>
<name>A0ABT8GTL3_9BACL</name>
<gene>
    <name evidence="2" type="ORF">QYB95_14485</name>
</gene>
<evidence type="ECO:0000313" key="3">
    <source>
        <dbReference type="Proteomes" id="UP001172743"/>
    </source>
</evidence>
<evidence type="ECO:0000259" key="1">
    <source>
        <dbReference type="Pfam" id="PF05116"/>
    </source>
</evidence>
<accession>A0ABT8GTL3</accession>
<dbReference type="InterPro" id="IPR036412">
    <property type="entry name" value="HAD-like_sf"/>
</dbReference>
<dbReference type="EMBL" id="JAUHTQ010000012">
    <property type="protein sequence ID" value="MDN4494758.1"/>
    <property type="molecule type" value="Genomic_DNA"/>
</dbReference>
<dbReference type="PIRSF" id="PIRSF030802">
    <property type="entry name" value="UCP030802"/>
    <property type="match status" value="1"/>
</dbReference>
<dbReference type="InterPro" id="IPR006380">
    <property type="entry name" value="SPP-like_dom"/>
</dbReference>
<keyword evidence="3" id="KW-1185">Reference proteome</keyword>
<dbReference type="Gene3D" id="3.40.50.1000">
    <property type="entry name" value="HAD superfamily/HAD-like"/>
    <property type="match status" value="2"/>
</dbReference>
<dbReference type="Proteomes" id="UP001172743">
    <property type="component" value="Unassembled WGS sequence"/>
</dbReference>
<organism evidence="2 3">
    <name type="scientific">Ureibacillus aquaedulcis</name>
    <dbReference type="NCBI Taxonomy" id="3058421"/>
    <lineage>
        <taxon>Bacteria</taxon>
        <taxon>Bacillati</taxon>
        <taxon>Bacillota</taxon>
        <taxon>Bacilli</taxon>
        <taxon>Bacillales</taxon>
        <taxon>Caryophanaceae</taxon>
        <taxon>Ureibacillus</taxon>
    </lineage>
</organism>
<evidence type="ECO:0000313" key="2">
    <source>
        <dbReference type="EMBL" id="MDN4494758.1"/>
    </source>
</evidence>
<proteinExistence type="predicted"/>